<dbReference type="RefSeq" id="WP_011187981.1">
    <property type="nucleotide sequence ID" value="NC_006138.1"/>
</dbReference>
<name>Q6AQA8_DESPS</name>
<organism evidence="1 2">
    <name type="scientific">Desulfotalea psychrophila (strain LSv54 / DSM 12343)</name>
    <dbReference type="NCBI Taxonomy" id="177439"/>
    <lineage>
        <taxon>Bacteria</taxon>
        <taxon>Pseudomonadati</taxon>
        <taxon>Thermodesulfobacteriota</taxon>
        <taxon>Desulfobulbia</taxon>
        <taxon>Desulfobulbales</taxon>
        <taxon>Desulfocapsaceae</taxon>
        <taxon>Desulfotalea</taxon>
    </lineage>
</organism>
<keyword evidence="2" id="KW-1185">Reference proteome</keyword>
<dbReference type="KEGG" id="dps:DP0736"/>
<reference evidence="2" key="1">
    <citation type="journal article" date="2004" name="Environ. Microbiol.">
        <title>The genome of Desulfotalea psychrophila, a sulfate-reducing bacterium from permanently cold Arctic sediments.</title>
        <authorList>
            <person name="Rabus R."/>
            <person name="Ruepp A."/>
            <person name="Frickey T."/>
            <person name="Rattei T."/>
            <person name="Fartmann B."/>
            <person name="Stark M."/>
            <person name="Bauer M."/>
            <person name="Zibat A."/>
            <person name="Lombardot T."/>
            <person name="Becker I."/>
            <person name="Amann J."/>
            <person name="Gellner K."/>
            <person name="Teeling H."/>
            <person name="Leuschner W.D."/>
            <person name="Gloeckner F.-O."/>
            <person name="Lupas A.N."/>
            <person name="Amann R."/>
            <person name="Klenk H.-P."/>
        </authorList>
    </citation>
    <scope>NUCLEOTIDE SEQUENCE [LARGE SCALE GENOMIC DNA]</scope>
    <source>
        <strain evidence="2">DSM 12343 / LSv54</strain>
    </source>
</reference>
<dbReference type="OrthoDB" id="244835at2"/>
<accession>Q6AQA8</accession>
<dbReference type="HOGENOM" id="CLU_986021_0_0_7"/>
<sequence length="282" mass="33551">MKKPILVVNENLLMPIIATEKKVREFKNEIGLIDSVVGKTGLFLMVVSFVESMHKEVLKYFLRYNFEKITSEKKIEISKTLLIENEDFYIVEDLVTDIIDKMPSWRFMKIFYDALDIQKAENFKIIEKIKQQRNQQIHGNLVIDYKHGNVTHTLVGVEYINYSLEEYEKYIIDLKIKVSRRYADCTRIETLKKMWHYTFTTPLCANFEDYWHIDLETDSILGYKNVKYENSLSHSETFMLSIWRSQLSGYKVDFLNMASLGKHLQSCLFMFLKLSNDIFMYR</sequence>
<dbReference type="Proteomes" id="UP000000602">
    <property type="component" value="Chromosome"/>
</dbReference>
<protein>
    <submittedName>
        <fullName evidence="1">Uncharacterized protein</fullName>
    </submittedName>
</protein>
<evidence type="ECO:0000313" key="2">
    <source>
        <dbReference type="Proteomes" id="UP000000602"/>
    </source>
</evidence>
<gene>
    <name evidence="1" type="ordered locus">DP0736</name>
</gene>
<evidence type="ECO:0000313" key="1">
    <source>
        <dbReference type="EMBL" id="CAG35465.1"/>
    </source>
</evidence>
<dbReference type="EMBL" id="CR522870">
    <property type="protein sequence ID" value="CAG35465.1"/>
    <property type="molecule type" value="Genomic_DNA"/>
</dbReference>
<proteinExistence type="predicted"/>
<dbReference type="eggNOG" id="ENOG5033A6X">
    <property type="taxonomic scope" value="Bacteria"/>
</dbReference>
<dbReference type="AlphaFoldDB" id="Q6AQA8"/>